<dbReference type="Proteomes" id="UP001153636">
    <property type="component" value="Chromosome 5"/>
</dbReference>
<evidence type="ECO:0000259" key="2">
    <source>
        <dbReference type="PROSITE" id="PS51029"/>
    </source>
</evidence>
<protein>
    <recommendedName>
        <fullName evidence="2">MADF domain-containing protein</fullName>
    </recommendedName>
</protein>
<feature type="region of interest" description="Disordered" evidence="1">
    <location>
        <begin position="149"/>
        <end position="188"/>
    </location>
</feature>
<keyword evidence="4" id="KW-1185">Reference proteome</keyword>
<evidence type="ECO:0000313" key="4">
    <source>
        <dbReference type="Proteomes" id="UP001153636"/>
    </source>
</evidence>
<dbReference type="AlphaFoldDB" id="A0A9P0D3S5"/>
<accession>A0A9P0D3S5</accession>
<dbReference type="PANTHER" id="PTHR21505:SF8">
    <property type="entry name" value="DPT-YFP REPRESSOR BY OVEREXPRESSION, ISOFORM D-RELATED"/>
    <property type="match status" value="1"/>
</dbReference>
<evidence type="ECO:0000256" key="1">
    <source>
        <dbReference type="SAM" id="MobiDB-lite"/>
    </source>
</evidence>
<feature type="region of interest" description="Disordered" evidence="1">
    <location>
        <begin position="365"/>
        <end position="404"/>
    </location>
</feature>
<sequence>MTSDNKQFWTEFIELYREHRALWDIRSKNYCNKHIRKEGYAALVEKAKEVFPESDEKFVKSKIESMRASFRRESKKKEKSKSKTGSAQDEVYEPTLWYYDLMSFISDQEIARKGISSLVNTSSVEVSQQNADEHDSEDEDIEVQREKASEINDASSVFEDANSSTNTSRPHSAISDVATPRTSSSRTPVQCRKRKSVNEFEKKKENFLDVATSVLTQDSSFRAFGNNVSFQLQDMDRRQRVIAEKLISDVLFHGKLGNLKDHSTIVIQEKIQQPNNPTHNNSNFMNRHTQSQPYRSDFYYNRPHIDVHPSYAHNFDGSADFPHQHYSNDPHLYFSQGTTRVSTLPSSVVVTSTLMSTCHPPASTYTHGSDAPNALKANTSNSHSTGFGSFSSPASVERSNNPDERLEIGQFLLLPDAGSAEQ</sequence>
<dbReference type="Pfam" id="PF10545">
    <property type="entry name" value="MADF_DNA_bdg"/>
    <property type="match status" value="1"/>
</dbReference>
<evidence type="ECO:0000313" key="3">
    <source>
        <dbReference type="EMBL" id="CAH1110740.1"/>
    </source>
</evidence>
<dbReference type="InterPro" id="IPR006578">
    <property type="entry name" value="MADF-dom"/>
</dbReference>
<feature type="domain" description="MADF" evidence="2">
    <location>
        <begin position="11"/>
        <end position="110"/>
    </location>
</feature>
<gene>
    <name evidence="3" type="ORF">PSYICH_LOCUS11266</name>
</gene>
<proteinExistence type="predicted"/>
<name>A0A9P0D3S5_9CUCU</name>
<dbReference type="SMART" id="SM00595">
    <property type="entry name" value="MADF"/>
    <property type="match status" value="1"/>
</dbReference>
<dbReference type="PROSITE" id="PS51029">
    <property type="entry name" value="MADF"/>
    <property type="match status" value="1"/>
</dbReference>
<feature type="compositionally biased region" description="Polar residues" evidence="1">
    <location>
        <begin position="376"/>
        <end position="399"/>
    </location>
</feature>
<feature type="compositionally biased region" description="Polar residues" evidence="1">
    <location>
        <begin position="161"/>
        <end position="170"/>
    </location>
</feature>
<dbReference type="OrthoDB" id="6152242at2759"/>
<organism evidence="3 4">
    <name type="scientific">Psylliodes chrysocephalus</name>
    <dbReference type="NCBI Taxonomy" id="3402493"/>
    <lineage>
        <taxon>Eukaryota</taxon>
        <taxon>Metazoa</taxon>
        <taxon>Ecdysozoa</taxon>
        <taxon>Arthropoda</taxon>
        <taxon>Hexapoda</taxon>
        <taxon>Insecta</taxon>
        <taxon>Pterygota</taxon>
        <taxon>Neoptera</taxon>
        <taxon>Endopterygota</taxon>
        <taxon>Coleoptera</taxon>
        <taxon>Polyphaga</taxon>
        <taxon>Cucujiformia</taxon>
        <taxon>Chrysomeloidea</taxon>
        <taxon>Chrysomelidae</taxon>
        <taxon>Galerucinae</taxon>
        <taxon>Alticini</taxon>
        <taxon>Psylliodes</taxon>
    </lineage>
</organism>
<reference evidence="3" key="1">
    <citation type="submission" date="2022-01" db="EMBL/GenBank/DDBJ databases">
        <authorList>
            <person name="King R."/>
        </authorList>
    </citation>
    <scope>NUCLEOTIDE SEQUENCE</scope>
</reference>
<dbReference type="EMBL" id="OV651817">
    <property type="protein sequence ID" value="CAH1110740.1"/>
    <property type="molecule type" value="Genomic_DNA"/>
</dbReference>
<dbReference type="PANTHER" id="PTHR21505">
    <property type="entry name" value="MADF DOMAIN-CONTAINING PROTEIN-RELATED"/>
    <property type="match status" value="1"/>
</dbReference>